<feature type="compositionally biased region" description="Basic residues" evidence="1">
    <location>
        <begin position="56"/>
        <end position="65"/>
    </location>
</feature>
<dbReference type="Proteomes" id="UP000830401">
    <property type="component" value="Chromosome"/>
</dbReference>
<keyword evidence="4" id="KW-1185">Reference proteome</keyword>
<dbReference type="EMBL" id="CP095061">
    <property type="protein sequence ID" value="UOQ68099.1"/>
    <property type="molecule type" value="Genomic_DNA"/>
</dbReference>
<sequence length="328" mass="36419">MVNRYLHGLLPALLLTTALAQAQQQNPLIPVLTRPSVSPRINPASKPATQATARRPASKSKKTKVAAKPAVVKTERAVVVSVSDTIKGRFIVPQVQLPDAVAAARVNLGLVDAALGEDLENVPQPLVVGTAIEQAHAEFESKKNDFTESRYEVLYNDHGLLSVEFTSLYGGAYPSTVKRHATFDLRSGRLLEVRDVVADTVALQQRWQQSINRRVTEHLRTLPKEYPQIETDTNLLTDVKHRLYWNDSTSTVELQDGEPRFYDFAITSFGLVLYYDFGFPHVMEALQPDSDYQLTYADIKQWLKPKGPLSFKIDASPPSSKSAANPRG</sequence>
<accession>A0ABY4GB13</accession>
<feature type="signal peptide" evidence="2">
    <location>
        <begin position="1"/>
        <end position="22"/>
    </location>
</feature>
<dbReference type="RefSeq" id="WP_245124711.1">
    <property type="nucleotide sequence ID" value="NZ_CP095061.1"/>
</dbReference>
<reference evidence="3" key="1">
    <citation type="submission" date="2022-04" db="EMBL/GenBank/DDBJ databases">
        <title>Hymenobacter sp. isolated from the air.</title>
        <authorList>
            <person name="Won M."/>
            <person name="Lee C.-M."/>
            <person name="Woen H.-Y."/>
            <person name="Kwon S.-W."/>
        </authorList>
    </citation>
    <scope>NUCLEOTIDE SEQUENCE</scope>
    <source>
        <strain evidence="3">5420S-77</strain>
    </source>
</reference>
<feature type="chain" id="PRO_5046564732" evidence="2">
    <location>
        <begin position="23"/>
        <end position="328"/>
    </location>
</feature>
<name>A0ABY4GB13_9BACT</name>
<dbReference type="Gene3D" id="3.30.565.40">
    <property type="entry name" value="Fervidobacterium nodosum Rt17-B1 like"/>
    <property type="match status" value="1"/>
</dbReference>
<organism evidence="3 4">
    <name type="scientific">Hymenobacter volaticus</name>
    <dbReference type="NCBI Taxonomy" id="2932254"/>
    <lineage>
        <taxon>Bacteria</taxon>
        <taxon>Pseudomonadati</taxon>
        <taxon>Bacteroidota</taxon>
        <taxon>Cytophagia</taxon>
        <taxon>Cytophagales</taxon>
        <taxon>Hymenobacteraceae</taxon>
        <taxon>Hymenobacter</taxon>
    </lineage>
</organism>
<proteinExistence type="predicted"/>
<evidence type="ECO:0000313" key="4">
    <source>
        <dbReference type="Proteomes" id="UP000830401"/>
    </source>
</evidence>
<feature type="region of interest" description="Disordered" evidence="1">
    <location>
        <begin position="33"/>
        <end position="65"/>
    </location>
</feature>
<keyword evidence="2" id="KW-0732">Signal</keyword>
<gene>
    <name evidence="3" type="ORF">MUN86_09745</name>
</gene>
<evidence type="ECO:0000313" key="3">
    <source>
        <dbReference type="EMBL" id="UOQ68099.1"/>
    </source>
</evidence>
<evidence type="ECO:0000256" key="2">
    <source>
        <dbReference type="SAM" id="SignalP"/>
    </source>
</evidence>
<evidence type="ECO:0000256" key="1">
    <source>
        <dbReference type="SAM" id="MobiDB-lite"/>
    </source>
</evidence>
<protein>
    <submittedName>
        <fullName evidence="3">DUF4163 domain-containing protein</fullName>
    </submittedName>
</protein>